<organism evidence="2 3">
    <name type="scientific">Streptomyces hesseae</name>
    <dbReference type="NCBI Taxonomy" id="3075519"/>
    <lineage>
        <taxon>Bacteria</taxon>
        <taxon>Bacillati</taxon>
        <taxon>Actinomycetota</taxon>
        <taxon>Actinomycetes</taxon>
        <taxon>Kitasatosporales</taxon>
        <taxon>Streptomycetaceae</taxon>
        <taxon>Streptomyces</taxon>
    </lineage>
</organism>
<feature type="region of interest" description="Disordered" evidence="1">
    <location>
        <begin position="350"/>
        <end position="383"/>
    </location>
</feature>
<evidence type="ECO:0000256" key="1">
    <source>
        <dbReference type="SAM" id="MobiDB-lite"/>
    </source>
</evidence>
<protein>
    <submittedName>
        <fullName evidence="2">Uncharacterized protein</fullName>
    </submittedName>
</protein>
<dbReference type="EMBL" id="JAVRFI010000027">
    <property type="protein sequence ID" value="MDT0453110.1"/>
    <property type="molecule type" value="Genomic_DNA"/>
</dbReference>
<accession>A0ABU2SYL3</accession>
<evidence type="ECO:0000313" key="2">
    <source>
        <dbReference type="EMBL" id="MDT0453110.1"/>
    </source>
</evidence>
<keyword evidence="3" id="KW-1185">Reference proteome</keyword>
<reference evidence="2" key="1">
    <citation type="submission" date="2024-05" db="EMBL/GenBank/DDBJ databases">
        <title>30 novel species of actinomycetes from the DSMZ collection.</title>
        <authorList>
            <person name="Nouioui I."/>
        </authorList>
    </citation>
    <scope>NUCLEOTIDE SEQUENCE</scope>
    <source>
        <strain evidence="2">DSM 40473</strain>
    </source>
</reference>
<comment type="caution">
    <text evidence="2">The sequence shown here is derived from an EMBL/GenBank/DDBJ whole genome shotgun (WGS) entry which is preliminary data.</text>
</comment>
<name>A0ABU2SYL3_9ACTN</name>
<proteinExistence type="predicted"/>
<feature type="compositionally biased region" description="Basic residues" evidence="1">
    <location>
        <begin position="373"/>
        <end position="383"/>
    </location>
</feature>
<sequence length="383" mass="43362">MEDHQMVRIESVRDDQRQVWVLTARRHREAKKLLEPKGIRVSALRKEEYDPVTGERLGTGYDDHAAAVTSTAAEMRRAGIGHRLGFATEVPHRLGNRFVQRADLVVRALAFGVPVMLLEIDRPTEDAHELVHKLRRYWEWGRLLPSDADEKTVRLARSRSDAIESVDHTKRLWCRVYPPTGREGLPPLAFVFADTTAAKAANTVAVLEESGRRYWAPRRYDTYHRGITARDYGQAVPVLVTTLEQLQEHGAGAAVWRRLGRTGQQTLTAALDNPDGDALYRHQVARADVEEERRRLAEREARRPVCSRCEAKFTEQRWEETTARGGAWKAGDLSVCGSCRADDIAREKAAAEAARRQAAVSPEPDDRDQGPGKPRRGLFRRRD</sequence>
<evidence type="ECO:0000313" key="3">
    <source>
        <dbReference type="Proteomes" id="UP001180531"/>
    </source>
</evidence>
<dbReference type="RefSeq" id="WP_311614697.1">
    <property type="nucleotide sequence ID" value="NZ_JAVRFI010000027.1"/>
</dbReference>
<dbReference type="Proteomes" id="UP001180531">
    <property type="component" value="Unassembled WGS sequence"/>
</dbReference>
<gene>
    <name evidence="2" type="ORF">RM609_29060</name>
</gene>